<evidence type="ECO:0000313" key="2">
    <source>
        <dbReference type="EMBL" id="ROO28901.1"/>
    </source>
</evidence>
<comment type="caution">
    <text evidence="2">The sequence shown here is derived from an EMBL/GenBank/DDBJ whole genome shotgun (WGS) entry which is preliminary data.</text>
</comment>
<accession>A0A423PTM1</accession>
<evidence type="ECO:0000256" key="1">
    <source>
        <dbReference type="SAM" id="Phobius"/>
    </source>
</evidence>
<dbReference type="EMBL" id="AYKH01000007">
    <property type="protein sequence ID" value="ROO28901.1"/>
    <property type="molecule type" value="Genomic_DNA"/>
</dbReference>
<keyword evidence="3" id="KW-1185">Reference proteome</keyword>
<protein>
    <submittedName>
        <fullName evidence="2">Uncharacterized protein</fullName>
    </submittedName>
</protein>
<gene>
    <name evidence="2" type="ORF">SAOR_04885</name>
</gene>
<keyword evidence="1" id="KW-0472">Membrane</keyword>
<evidence type="ECO:0000313" key="3">
    <source>
        <dbReference type="Proteomes" id="UP000283993"/>
    </source>
</evidence>
<keyword evidence="1" id="KW-0812">Transmembrane</keyword>
<reference evidence="2 3" key="1">
    <citation type="submission" date="2013-10" db="EMBL/GenBank/DDBJ databases">
        <title>Salinisphaera orenii MK-B5 Genome Sequencing.</title>
        <authorList>
            <person name="Lai Q."/>
            <person name="Li C."/>
            <person name="Shao Z."/>
        </authorList>
    </citation>
    <scope>NUCLEOTIDE SEQUENCE [LARGE SCALE GENOMIC DNA]</scope>
    <source>
        <strain evidence="2 3">MK-B5</strain>
    </source>
</reference>
<organism evidence="2 3">
    <name type="scientific">Salinisphaera orenii MK-B5</name>
    <dbReference type="NCBI Taxonomy" id="856730"/>
    <lineage>
        <taxon>Bacteria</taxon>
        <taxon>Pseudomonadati</taxon>
        <taxon>Pseudomonadota</taxon>
        <taxon>Gammaproteobacteria</taxon>
        <taxon>Salinisphaerales</taxon>
        <taxon>Salinisphaeraceae</taxon>
        <taxon>Salinisphaera</taxon>
    </lineage>
</organism>
<dbReference type="AlphaFoldDB" id="A0A423PTM1"/>
<keyword evidence="1" id="KW-1133">Transmembrane helix</keyword>
<sequence>MNRLDVSGIRWDLVMALAAVVVLCFIGRDWLNGLTLDVLHYFEAPAHVPTGKP</sequence>
<proteinExistence type="predicted"/>
<dbReference type="RefSeq" id="WP_185015557.1">
    <property type="nucleotide sequence ID" value="NZ_AYKH01000007.1"/>
</dbReference>
<name>A0A423PTM1_9GAMM</name>
<feature type="transmembrane region" description="Helical" evidence="1">
    <location>
        <begin position="12"/>
        <end position="31"/>
    </location>
</feature>
<dbReference type="Proteomes" id="UP000283993">
    <property type="component" value="Unassembled WGS sequence"/>
</dbReference>